<evidence type="ECO:0000313" key="2">
    <source>
        <dbReference type="Proteomes" id="UP000813463"/>
    </source>
</evidence>
<reference evidence="3" key="2">
    <citation type="submission" date="2025-08" db="UniProtKB">
        <authorList>
            <consortium name="RefSeq"/>
        </authorList>
    </citation>
    <scope>IDENTIFICATION</scope>
    <source>
        <tissue evidence="3">Leaf</tissue>
    </source>
</reference>
<feature type="domain" description="RNase H type-1" evidence="1">
    <location>
        <begin position="2"/>
        <end position="107"/>
    </location>
</feature>
<dbReference type="PANTHER" id="PTHR47074">
    <property type="entry name" value="BNAC02G40300D PROTEIN"/>
    <property type="match status" value="1"/>
</dbReference>
<protein>
    <recommendedName>
        <fullName evidence="1">RNase H type-1 domain-containing protein</fullName>
    </recommendedName>
</protein>
<dbReference type="InterPro" id="IPR002156">
    <property type="entry name" value="RNaseH_domain"/>
</dbReference>
<dbReference type="PANTHER" id="PTHR47074:SF48">
    <property type="entry name" value="POLYNUCLEOTIDYL TRANSFERASE, RIBONUCLEASE H-LIKE SUPERFAMILY PROTEIN"/>
    <property type="match status" value="1"/>
</dbReference>
<dbReference type="Pfam" id="PF13456">
    <property type="entry name" value="RVT_3"/>
    <property type="match status" value="1"/>
</dbReference>
<dbReference type="CDD" id="cd06222">
    <property type="entry name" value="RNase_H_like"/>
    <property type="match status" value="1"/>
</dbReference>
<dbReference type="RefSeq" id="XP_056691679.1">
    <property type="nucleotide sequence ID" value="XM_056835701.1"/>
</dbReference>
<keyword evidence="2" id="KW-1185">Reference proteome</keyword>
<dbReference type="InterPro" id="IPR036397">
    <property type="entry name" value="RNaseH_sf"/>
</dbReference>
<name>A0ABM3R7U1_SPIOL</name>
<dbReference type="SUPFAM" id="SSF53098">
    <property type="entry name" value="Ribonuclease H-like"/>
    <property type="match status" value="1"/>
</dbReference>
<evidence type="ECO:0000259" key="1">
    <source>
        <dbReference type="Pfam" id="PF13456"/>
    </source>
</evidence>
<dbReference type="GeneID" id="130467247"/>
<accession>A0ABM3R7U1</accession>
<reference evidence="2" key="1">
    <citation type="journal article" date="2021" name="Nat. Commun.">
        <title>Genomic analyses provide insights into spinach domestication and the genetic basis of agronomic traits.</title>
        <authorList>
            <person name="Cai X."/>
            <person name="Sun X."/>
            <person name="Xu C."/>
            <person name="Sun H."/>
            <person name="Wang X."/>
            <person name="Ge C."/>
            <person name="Zhang Z."/>
            <person name="Wang Q."/>
            <person name="Fei Z."/>
            <person name="Jiao C."/>
            <person name="Wang Q."/>
        </authorList>
    </citation>
    <scope>NUCLEOTIDE SEQUENCE [LARGE SCALE GENOMIC DNA]</scope>
    <source>
        <strain evidence="2">cv. Varoflay</strain>
    </source>
</reference>
<proteinExistence type="predicted"/>
<dbReference type="Gene3D" id="3.30.420.10">
    <property type="entry name" value="Ribonuclease H-like superfamily/Ribonuclease H"/>
    <property type="match status" value="1"/>
</dbReference>
<dbReference type="InterPro" id="IPR044730">
    <property type="entry name" value="RNase_H-like_dom_plant"/>
</dbReference>
<evidence type="ECO:0000313" key="3">
    <source>
        <dbReference type="RefSeq" id="XP_056691679.1"/>
    </source>
</evidence>
<dbReference type="Proteomes" id="UP000813463">
    <property type="component" value="Chromosome 2"/>
</dbReference>
<dbReference type="InterPro" id="IPR052929">
    <property type="entry name" value="RNase_H-like_EbsB-rel"/>
</dbReference>
<gene>
    <name evidence="3" type="primary">LOC130467247</name>
</gene>
<dbReference type="InterPro" id="IPR012337">
    <property type="entry name" value="RNaseH-like_sf"/>
</dbReference>
<organism evidence="2 3">
    <name type="scientific">Spinacia oleracea</name>
    <name type="common">Spinach</name>
    <dbReference type="NCBI Taxonomy" id="3562"/>
    <lineage>
        <taxon>Eukaryota</taxon>
        <taxon>Viridiplantae</taxon>
        <taxon>Streptophyta</taxon>
        <taxon>Embryophyta</taxon>
        <taxon>Tracheophyta</taxon>
        <taxon>Spermatophyta</taxon>
        <taxon>Magnoliopsida</taxon>
        <taxon>eudicotyledons</taxon>
        <taxon>Gunneridae</taxon>
        <taxon>Pentapetalae</taxon>
        <taxon>Caryophyllales</taxon>
        <taxon>Chenopodiaceae</taxon>
        <taxon>Chenopodioideae</taxon>
        <taxon>Anserineae</taxon>
        <taxon>Spinacia</taxon>
    </lineage>
</organism>
<sequence>MGVVIRNSDGEVLRVGCQQAKQALEPSIVEAKAIVFGLQMAVQMYAKLIVLEGDCLKVISKCKNKELDGTYLGVMIREILALANNFEAVSFEYVVREANGVAHAIAHITPLDYSTRVWVGGWVSSSDRRCCGV</sequence>